<dbReference type="Proteomes" id="UP000317572">
    <property type="component" value="Chromosome"/>
</dbReference>
<dbReference type="AlphaFoldDB" id="A0A515CTG5"/>
<accession>A0A515CTG5</accession>
<organism evidence="1 2">
    <name type="scientific">Serratia liquefaciens</name>
    <dbReference type="NCBI Taxonomy" id="614"/>
    <lineage>
        <taxon>Bacteria</taxon>
        <taxon>Pseudomonadati</taxon>
        <taxon>Pseudomonadota</taxon>
        <taxon>Gammaproteobacteria</taxon>
        <taxon>Enterobacterales</taxon>
        <taxon>Yersiniaceae</taxon>
        <taxon>Serratia</taxon>
    </lineage>
</organism>
<dbReference type="EMBL" id="CP033893">
    <property type="protein sequence ID" value="QDL31462.1"/>
    <property type="molecule type" value="Genomic_DNA"/>
</dbReference>
<dbReference type="RefSeq" id="WP_142814975.1">
    <property type="nucleotide sequence ID" value="NZ_CP033893.1"/>
</dbReference>
<gene>
    <name evidence="1" type="ORF">EGO53_06560</name>
</gene>
<proteinExistence type="predicted"/>
<reference evidence="1 2" key="1">
    <citation type="submission" date="2018-11" db="EMBL/GenBank/DDBJ databases">
        <title>The first complete genome of Serratia liquefaciens isolated from metalophyte plant revel distinctness adaptive mechanisms in an extreme habitat.</title>
        <authorList>
            <person name="Caneschi W.L."/>
            <person name="Sanchez A.B."/>
            <person name="Felestrino E.B."/>
            <person name="Assis R.A.B."/>
            <person name="Lemes C.G.C."/>
            <person name="Cordeiro I.F."/>
            <person name="Fonseca N.P."/>
            <person name="Villa M."/>
            <person name="Vieira I.T."/>
            <person name="Moraes L.A."/>
            <person name="Kamino L.H.Y."/>
            <person name="do Carmo F."/>
            <person name="Garcia C.M."/>
            <person name="Almeida N.F."/>
            <person name="Silva R.S."/>
            <person name="Ferro J.A."/>
            <person name="Ferro M.I.T."/>
            <person name="Varani A.M."/>
            <person name="Ferreira R.M."/>
            <person name="dos Santos V.L."/>
            <person name="Silva U.C."/>
            <person name="Setubal J.C."/>
            <person name="Moreira L.M."/>
        </authorList>
    </citation>
    <scope>NUCLEOTIDE SEQUENCE [LARGE SCALE GENOMIC DNA]</scope>
    <source>
        <strain evidence="1 2">FG3</strain>
    </source>
</reference>
<name>A0A515CTG5_SERLI</name>
<sequence>MAKRKSKDQQFIDDMIRCRGIDFARIGMMVEVYGDLGTIVGMNGSANIDVVFANQLKYGKHPGNCHPFCEVKYFDKSGAVIADYTKVAEAQEKAL</sequence>
<protein>
    <submittedName>
        <fullName evidence="1">Uncharacterized protein</fullName>
    </submittedName>
</protein>
<evidence type="ECO:0000313" key="1">
    <source>
        <dbReference type="EMBL" id="QDL31462.1"/>
    </source>
</evidence>
<evidence type="ECO:0000313" key="2">
    <source>
        <dbReference type="Proteomes" id="UP000317572"/>
    </source>
</evidence>